<name>A0A6J5TB27_9CAUD</name>
<gene>
    <name evidence="1" type="ORF">UFOVP60_40</name>
</gene>
<dbReference type="EMBL" id="LR797821">
    <property type="protein sequence ID" value="CAB4241389.1"/>
    <property type="molecule type" value="Genomic_DNA"/>
</dbReference>
<evidence type="ECO:0000313" key="1">
    <source>
        <dbReference type="EMBL" id="CAB4241389.1"/>
    </source>
</evidence>
<sequence>MIPDQSKQSRIPAIDILEQVVGETILITARCGSQHVVSRYVPGIQVTQAKANVILETKLILITELALRIMKDTE</sequence>
<organism evidence="1">
    <name type="scientific">uncultured Caudovirales phage</name>
    <dbReference type="NCBI Taxonomy" id="2100421"/>
    <lineage>
        <taxon>Viruses</taxon>
        <taxon>Duplodnaviria</taxon>
        <taxon>Heunggongvirae</taxon>
        <taxon>Uroviricota</taxon>
        <taxon>Caudoviricetes</taxon>
        <taxon>Peduoviridae</taxon>
        <taxon>Maltschvirus</taxon>
        <taxon>Maltschvirus maltsch</taxon>
    </lineage>
</organism>
<proteinExistence type="predicted"/>
<protein>
    <submittedName>
        <fullName evidence="1">Uncharacterized protein</fullName>
    </submittedName>
</protein>
<reference evidence="1" key="1">
    <citation type="submission" date="2020-05" db="EMBL/GenBank/DDBJ databases">
        <authorList>
            <person name="Chiriac C."/>
            <person name="Salcher M."/>
            <person name="Ghai R."/>
            <person name="Kavagutti S V."/>
        </authorList>
    </citation>
    <scope>NUCLEOTIDE SEQUENCE</scope>
</reference>
<accession>A0A6J5TB27</accession>